<protein>
    <submittedName>
        <fullName evidence="2">Uncharacterized protein</fullName>
    </submittedName>
</protein>
<proteinExistence type="predicted"/>
<accession>A0A915LLG8</accession>
<organism evidence="1 2">
    <name type="scientific">Meloidogyne javanica</name>
    <name type="common">Root-knot nematode worm</name>
    <dbReference type="NCBI Taxonomy" id="6303"/>
    <lineage>
        <taxon>Eukaryota</taxon>
        <taxon>Metazoa</taxon>
        <taxon>Ecdysozoa</taxon>
        <taxon>Nematoda</taxon>
        <taxon>Chromadorea</taxon>
        <taxon>Rhabditida</taxon>
        <taxon>Tylenchina</taxon>
        <taxon>Tylenchomorpha</taxon>
        <taxon>Tylenchoidea</taxon>
        <taxon>Meloidogynidae</taxon>
        <taxon>Meloidogyninae</taxon>
        <taxon>Meloidogyne</taxon>
        <taxon>Meloidogyne incognita group</taxon>
    </lineage>
</organism>
<name>A0A915LLG8_MELJA</name>
<reference evidence="2" key="1">
    <citation type="submission" date="2022-11" db="UniProtKB">
        <authorList>
            <consortium name="WormBaseParasite"/>
        </authorList>
    </citation>
    <scope>IDENTIFICATION</scope>
</reference>
<evidence type="ECO:0000313" key="2">
    <source>
        <dbReference type="WBParaSite" id="scaffold12622_cov154.g16422"/>
    </source>
</evidence>
<dbReference type="WBParaSite" id="scaffold12622_cov154.g16422">
    <property type="protein sequence ID" value="scaffold12622_cov154.g16422"/>
    <property type="gene ID" value="scaffold12622_cov154.g16422"/>
</dbReference>
<dbReference type="AlphaFoldDB" id="A0A915LLG8"/>
<evidence type="ECO:0000313" key="1">
    <source>
        <dbReference type="Proteomes" id="UP000887561"/>
    </source>
</evidence>
<dbReference type="Proteomes" id="UP000887561">
    <property type="component" value="Unplaced"/>
</dbReference>
<keyword evidence="1" id="KW-1185">Reference proteome</keyword>
<sequence>MEANGFITKEHYVNLMDLHFQRAATTDRSVSAVGQ</sequence>